<dbReference type="SUPFAM" id="SSF56300">
    <property type="entry name" value="Metallo-dependent phosphatases"/>
    <property type="match status" value="1"/>
</dbReference>
<dbReference type="Pfam" id="PF00149">
    <property type="entry name" value="Metallophos"/>
    <property type="match status" value="1"/>
</dbReference>
<dbReference type="InterPro" id="IPR052963">
    <property type="entry name" value="Pantetheine_PDE"/>
</dbReference>
<dbReference type="AlphaFoldDB" id="A0A812MDU2"/>
<evidence type="ECO:0000313" key="3">
    <source>
        <dbReference type="Proteomes" id="UP000604046"/>
    </source>
</evidence>
<dbReference type="Pfam" id="PF03747">
    <property type="entry name" value="ADP_ribosyl_GH"/>
    <property type="match status" value="1"/>
</dbReference>
<dbReference type="PANTHER" id="PTHR36492:SF2">
    <property type="entry name" value="[ACYL-CARRIER-PROTEIN] PHOSPHODIESTERASE PPTH"/>
    <property type="match status" value="1"/>
</dbReference>
<feature type="domain" description="Calcineurin-like phosphoesterase" evidence="1">
    <location>
        <begin position="97"/>
        <end position="324"/>
    </location>
</feature>
<dbReference type="Gene3D" id="1.10.4080.10">
    <property type="entry name" value="ADP-ribosylation/Crystallin J1"/>
    <property type="match status" value="1"/>
</dbReference>
<evidence type="ECO:0000259" key="1">
    <source>
        <dbReference type="Pfam" id="PF00149"/>
    </source>
</evidence>
<dbReference type="InterPro" id="IPR004843">
    <property type="entry name" value="Calcineurin-like_PHP"/>
</dbReference>
<accession>A0A812MDU2</accession>
<dbReference type="OrthoDB" id="437754at2759"/>
<keyword evidence="3" id="KW-1185">Reference proteome</keyword>
<sequence>MSVQLQDKEGQSLSSAALSPRLATGTVVREVQVAGDRLQFTLVEGDGPAEGWASLHLKGKPLFEKCQGEPSESLAAVRRGAEALTAPEDWPNLGCSRLLAWSDLHVDMGENQRFLEGVGGDGEAAVILCGDLCTNLELLRSTLELCVSRFRAVFYVPGNHELWVARDARDPSQQATSFTKFLDILRLCAECGVHTKPAFIAPGVAVCPLFSWYQGDFSGVMVPHGGFDSATFWPELADDPHNPQDPQIATFFRGLNDARVAQAANLRKKGELTSLWTFSHFLPRKELNMSGEHAVMPPGVAGDPALDLQLRAAGAVGHVYGHSHIGQDRVYEGVRYVQQPLGYPTDGHREERPLQLFDAAQVALGPAAAPSTGVDRAQLSAERVRGALFGALCGDALAMPVCWYYGGQRQIKRDYGGPLTGYVKPKEQLIGSFMMNEALPKAIDHGRSRYYRPVNEQSPSIGYHYHRGLPAGGLTLEGQMIRLLMRAVAENKGALPSPDDLRARYVAFMKDGSHGDTWVSKYHREFFAQLEKGTPAPECAARGDPVETMEMLSIQMPIFLACLGGSEEEDCQRILASIASLRNPGNVAQTAVRLLRGAFCQIFNGQTLEEVAERMAVTLLPGQAGLESLLQGRKDPMASTSIEECFPSMMHYLFRYGRSFEELLLAQSNVGGETVHRGAILGALAGATAGRSSLPDAWCKGLADFVAIDAEVESFVQAVCDAAGSPVGT</sequence>
<comment type="caution">
    <text evidence="2">The sequence shown here is derived from an EMBL/GenBank/DDBJ whole genome shotgun (WGS) entry which is preliminary data.</text>
</comment>
<dbReference type="Proteomes" id="UP000604046">
    <property type="component" value="Unassembled WGS sequence"/>
</dbReference>
<name>A0A812MDU2_9DINO</name>
<protein>
    <recommendedName>
        <fullName evidence="1">Calcineurin-like phosphoesterase domain-containing protein</fullName>
    </recommendedName>
</protein>
<dbReference type="GO" id="GO:0016787">
    <property type="term" value="F:hydrolase activity"/>
    <property type="evidence" value="ECO:0007669"/>
    <property type="project" value="InterPro"/>
</dbReference>
<evidence type="ECO:0000313" key="2">
    <source>
        <dbReference type="EMBL" id="CAE7256538.1"/>
    </source>
</evidence>
<dbReference type="InterPro" id="IPR005502">
    <property type="entry name" value="Ribosyl_crysJ1"/>
</dbReference>
<dbReference type="InterPro" id="IPR036705">
    <property type="entry name" value="Ribosyl_crysJ1_sf"/>
</dbReference>
<dbReference type="SUPFAM" id="SSF101478">
    <property type="entry name" value="ADP-ribosylglycohydrolase"/>
    <property type="match status" value="1"/>
</dbReference>
<dbReference type="EMBL" id="CAJNDS010001358">
    <property type="protein sequence ID" value="CAE7256538.1"/>
    <property type="molecule type" value="Genomic_DNA"/>
</dbReference>
<dbReference type="PANTHER" id="PTHR36492">
    <property type="match status" value="1"/>
</dbReference>
<dbReference type="Gene3D" id="3.60.21.10">
    <property type="match status" value="1"/>
</dbReference>
<dbReference type="InterPro" id="IPR029052">
    <property type="entry name" value="Metallo-depent_PP-like"/>
</dbReference>
<organism evidence="2 3">
    <name type="scientific">Symbiodinium natans</name>
    <dbReference type="NCBI Taxonomy" id="878477"/>
    <lineage>
        <taxon>Eukaryota</taxon>
        <taxon>Sar</taxon>
        <taxon>Alveolata</taxon>
        <taxon>Dinophyceae</taxon>
        <taxon>Suessiales</taxon>
        <taxon>Symbiodiniaceae</taxon>
        <taxon>Symbiodinium</taxon>
    </lineage>
</organism>
<proteinExistence type="predicted"/>
<gene>
    <name evidence="2" type="ORF">SNAT2548_LOCUS13170</name>
</gene>
<reference evidence="2" key="1">
    <citation type="submission" date="2021-02" db="EMBL/GenBank/DDBJ databases">
        <authorList>
            <person name="Dougan E. K."/>
            <person name="Rhodes N."/>
            <person name="Thang M."/>
            <person name="Chan C."/>
        </authorList>
    </citation>
    <scope>NUCLEOTIDE SEQUENCE</scope>
</reference>